<accession>A0A7W3JQ93</accession>
<dbReference type="Proteomes" id="UP000526083">
    <property type="component" value="Unassembled WGS sequence"/>
</dbReference>
<dbReference type="RefSeq" id="WP_310734864.1">
    <property type="nucleotide sequence ID" value="NZ_JAAOZB010000001.1"/>
</dbReference>
<keyword evidence="2" id="KW-0472">Membrane</keyword>
<gene>
    <name evidence="3" type="ORF">FHX48_002077</name>
</gene>
<protein>
    <submittedName>
        <fullName evidence="3">Uncharacterized protein</fullName>
    </submittedName>
</protein>
<evidence type="ECO:0000313" key="4">
    <source>
        <dbReference type="Proteomes" id="UP000526083"/>
    </source>
</evidence>
<reference evidence="3 4" key="1">
    <citation type="submission" date="2020-07" db="EMBL/GenBank/DDBJ databases">
        <title>Sequencing the genomes of 1000 actinobacteria strains.</title>
        <authorList>
            <person name="Klenk H.-P."/>
        </authorList>
    </citation>
    <scope>NUCLEOTIDE SEQUENCE [LARGE SCALE GENOMIC DNA]</scope>
    <source>
        <strain evidence="3 4">DSM 27576</strain>
    </source>
</reference>
<feature type="transmembrane region" description="Helical" evidence="2">
    <location>
        <begin position="44"/>
        <end position="69"/>
    </location>
</feature>
<keyword evidence="4" id="KW-1185">Reference proteome</keyword>
<comment type="caution">
    <text evidence="3">The sequence shown here is derived from an EMBL/GenBank/DDBJ whole genome shotgun (WGS) entry which is preliminary data.</text>
</comment>
<proteinExistence type="predicted"/>
<sequence length="383" mass="40580">MDTGVDTSERDAEADPPVAAPAAQRSSQPTTRRRKKQPRTRRRLALDLTVLGVIGVLLVAATGASYSVIYERFYSPTAFVMRYLEMLSDGEAANALTLPGVALTEAELQANELSPEASDALLRKAALGQLSDITPISESTDGDISEVTVSYKAMGNPATTTFEVARDGVIGVAPTWRFATSPLGIVDITVLGSMEFSVNGFEIDKRQVSADGVDADPTASIPMLVFSPGIYTVSVNTAISATPGVAVLADVPLKEVPIQVQAEPTPEFIETAQERVTEFLASCAEQQVLQPTGCPFGFVEQNRIVDLPTWTVVQQPVVTIKPDGANWRIPDTTAMAHIEVAVQSLFDGSISTLSQDIPFIVNGSISALSDGSVSIRVGGTPAN</sequence>
<feature type="compositionally biased region" description="Basic residues" evidence="1">
    <location>
        <begin position="31"/>
        <end position="40"/>
    </location>
</feature>
<dbReference type="AlphaFoldDB" id="A0A7W3JQ93"/>
<keyword evidence="2" id="KW-0812">Transmembrane</keyword>
<evidence type="ECO:0000256" key="2">
    <source>
        <dbReference type="SAM" id="Phobius"/>
    </source>
</evidence>
<dbReference type="EMBL" id="JACGWY010000004">
    <property type="protein sequence ID" value="MBA8816983.1"/>
    <property type="molecule type" value="Genomic_DNA"/>
</dbReference>
<evidence type="ECO:0000313" key="3">
    <source>
        <dbReference type="EMBL" id="MBA8816983.1"/>
    </source>
</evidence>
<keyword evidence="2" id="KW-1133">Transmembrane helix</keyword>
<feature type="region of interest" description="Disordered" evidence="1">
    <location>
        <begin position="1"/>
        <end position="40"/>
    </location>
</feature>
<name>A0A7W3JQ93_9MICO</name>
<organism evidence="3 4">
    <name type="scientific">Microbacterium halimionae</name>
    <dbReference type="NCBI Taxonomy" id="1526413"/>
    <lineage>
        <taxon>Bacteria</taxon>
        <taxon>Bacillati</taxon>
        <taxon>Actinomycetota</taxon>
        <taxon>Actinomycetes</taxon>
        <taxon>Micrococcales</taxon>
        <taxon>Microbacteriaceae</taxon>
        <taxon>Microbacterium</taxon>
    </lineage>
</organism>
<evidence type="ECO:0000256" key="1">
    <source>
        <dbReference type="SAM" id="MobiDB-lite"/>
    </source>
</evidence>